<dbReference type="InterPro" id="IPR011011">
    <property type="entry name" value="Znf_FYVE_PHD"/>
</dbReference>
<sequence length="985" mass="111999">MWLNRSGMATTIVEGEVQQSRDIREEGCEKRYIKMSLGLPYNRAAGSSTRYPRHGRSSHILLSPRRNGNNAHHGDMSMRVGRPKFRNHPSGRNHQSCDPEYCLKDFELEYTKRRLRHDDQAYMEGGACQLMLQIKTPKIVFDTIQLILNLISQSADKHDLGDFKFLIIEKYISENTFLRLGQEADLLILVTTRLRKTEPATSQQRRFLLDPQRTTVALSKAKEGSFYHWGSKSLASKGHLTPVPHEMRRHLRTGRIKHMAGEALRRIKFELSEFDFGELNAVFAKGGLQKNGQKDRGDALPLCSLTQRSSIPIYFKKLFEKYLGVSHARRKVLRKTARDQVPLDNYVSSVLFHYWLVSNSCAPLVPCVTAVPVHSAVWLTSSSRIRNFLIPSFGGAMEVTGCAWRALMNCDEDAPTDQSPLQGFLCPFCIQDLGDVIRLQAHVQNCRKGFLHSGESFKGIVCVAKQKILRSEKSTFSSLSIPEATVSVPAVDAGHVSDKSGNALQQISALHVQEAGTSRSHNKYFFECRALSIDKTTVQTNKLIMRLDKLINQGPIEGHGRKDFEKETVSWLADSEVKNCQICCASFHHFSRRRHHCRLCGSIMCGSCSVFLTFSEAQRLINPVYGGLGDVDGDNKDEKQYMEDQMPMTHSFGNNLKDVLKSKKLLSVRQTGEKLVHMTFSRQKKVEGNASGKNEKWNNGEKLRLCAYCFNFLDKWKEKVERVVTPHPLVPLYEELCALLREVHRLALSYLRMAESLGKGETVYTLDVASQLRRKINSLQAQIDTLSLLFFVYIVDVCSSKIEILGVNDNNSKMSQRELDVQKQIRCLAVQTIQEVVWQLAPLPTEEKFKELQEKRLNECLQQNEMEYKNHYSNSLPVLPSLSEVMTEKPLVTMETPLLVETGQGKEDQGWVPGFGFRQNPFSTSPEQIDPLEEQIFNIKNFLNQAIKDGRLEEVNILEKNLKDLQDEMDRRKTLCTNEENGSQG</sequence>
<dbReference type="WBParaSite" id="EVEC_0000438301-mRNA-1">
    <property type="protein sequence ID" value="EVEC_0000438301-mRNA-1"/>
    <property type="gene ID" value="EVEC_0000438301"/>
</dbReference>
<gene>
    <name evidence="8" type="ORF">EVEC_LOCUS4091</name>
</gene>
<evidence type="ECO:0000256" key="4">
    <source>
        <dbReference type="PROSITE-ProRule" id="PRU00091"/>
    </source>
</evidence>
<name>A0A158QA84_ENTVE</name>
<dbReference type="InterPro" id="IPR017455">
    <property type="entry name" value="Znf_FYVE-rel"/>
</dbReference>
<dbReference type="EMBL" id="UXUI01007761">
    <property type="protein sequence ID" value="VDD89340.1"/>
    <property type="molecule type" value="Genomic_DNA"/>
</dbReference>
<dbReference type="STRING" id="51028.A0A158QA84"/>
<keyword evidence="9" id="KW-1185">Reference proteome</keyword>
<dbReference type="PANTHER" id="PTHR13510:SF44">
    <property type="entry name" value="RABENOSYN-5"/>
    <property type="match status" value="1"/>
</dbReference>
<dbReference type="Pfam" id="PF01363">
    <property type="entry name" value="FYVE"/>
    <property type="match status" value="1"/>
</dbReference>
<keyword evidence="5" id="KW-0175">Coiled coil</keyword>
<proteinExistence type="predicted"/>
<dbReference type="GO" id="GO:0008270">
    <property type="term" value="F:zinc ion binding"/>
    <property type="evidence" value="ECO:0007669"/>
    <property type="project" value="UniProtKB-KW"/>
</dbReference>
<dbReference type="Proteomes" id="UP000274131">
    <property type="component" value="Unassembled WGS sequence"/>
</dbReference>
<evidence type="ECO:0000313" key="9">
    <source>
        <dbReference type="Proteomes" id="UP000274131"/>
    </source>
</evidence>
<dbReference type="InterPro" id="IPR000306">
    <property type="entry name" value="Znf_FYVE"/>
</dbReference>
<keyword evidence="2 4" id="KW-0863">Zinc-finger</keyword>
<dbReference type="Gene3D" id="4.10.860.20">
    <property type="entry name" value="Rabenosyn, Rab binding domain"/>
    <property type="match status" value="1"/>
</dbReference>
<reference evidence="10" key="1">
    <citation type="submission" date="2016-04" db="UniProtKB">
        <authorList>
            <consortium name="WormBaseParasite"/>
        </authorList>
    </citation>
    <scope>IDENTIFICATION</scope>
</reference>
<evidence type="ECO:0000259" key="7">
    <source>
        <dbReference type="PROSITE" id="PS50178"/>
    </source>
</evidence>
<evidence type="ECO:0000256" key="3">
    <source>
        <dbReference type="ARBA" id="ARBA00022833"/>
    </source>
</evidence>
<feature type="domain" description="FYVE-type" evidence="7">
    <location>
        <begin position="574"/>
        <end position="609"/>
    </location>
</feature>
<keyword evidence="3" id="KW-0862">Zinc</keyword>
<keyword evidence="1" id="KW-0479">Metal-binding</keyword>
<dbReference type="InterPro" id="IPR013083">
    <property type="entry name" value="Znf_RING/FYVE/PHD"/>
</dbReference>
<reference evidence="8 9" key="2">
    <citation type="submission" date="2018-10" db="EMBL/GenBank/DDBJ databases">
        <authorList>
            <consortium name="Pathogen Informatics"/>
        </authorList>
    </citation>
    <scope>NUCLEOTIDE SEQUENCE [LARGE SCALE GENOMIC DNA]</scope>
</reference>
<dbReference type="Pfam" id="PF11464">
    <property type="entry name" value="Rbsn"/>
    <property type="match status" value="1"/>
</dbReference>
<dbReference type="InterPro" id="IPR036531">
    <property type="entry name" value="Rbsn_Rab-bd_sf"/>
</dbReference>
<dbReference type="SUPFAM" id="SSF140125">
    <property type="entry name" value="Rabenosyn-5 Rab-binding domain-like"/>
    <property type="match status" value="1"/>
</dbReference>
<evidence type="ECO:0000256" key="6">
    <source>
        <dbReference type="SAM" id="MobiDB-lite"/>
    </source>
</evidence>
<evidence type="ECO:0000256" key="1">
    <source>
        <dbReference type="ARBA" id="ARBA00022723"/>
    </source>
</evidence>
<protein>
    <submittedName>
        <fullName evidence="10">FYVE-type domain-containing protein</fullName>
    </submittedName>
</protein>
<dbReference type="InterPro" id="IPR021565">
    <property type="entry name" value="Rbsn_Rab-bd"/>
</dbReference>
<dbReference type="Gene3D" id="3.30.40.10">
    <property type="entry name" value="Zinc/RING finger domain, C3HC4 (zinc finger)"/>
    <property type="match status" value="1"/>
</dbReference>
<dbReference type="OrthoDB" id="166134at2759"/>
<evidence type="ECO:0000313" key="10">
    <source>
        <dbReference type="WBParaSite" id="EVEC_0000438301-mRNA-1"/>
    </source>
</evidence>
<evidence type="ECO:0000256" key="2">
    <source>
        <dbReference type="ARBA" id="ARBA00022771"/>
    </source>
</evidence>
<organism evidence="10">
    <name type="scientific">Enterobius vermicularis</name>
    <name type="common">Human pinworm</name>
    <dbReference type="NCBI Taxonomy" id="51028"/>
    <lineage>
        <taxon>Eukaryota</taxon>
        <taxon>Metazoa</taxon>
        <taxon>Ecdysozoa</taxon>
        <taxon>Nematoda</taxon>
        <taxon>Chromadorea</taxon>
        <taxon>Rhabditida</taxon>
        <taxon>Spirurina</taxon>
        <taxon>Oxyuridomorpha</taxon>
        <taxon>Oxyuroidea</taxon>
        <taxon>Oxyuridae</taxon>
        <taxon>Enterobius</taxon>
    </lineage>
</organism>
<dbReference type="PROSITE" id="PS50178">
    <property type="entry name" value="ZF_FYVE"/>
    <property type="match status" value="1"/>
</dbReference>
<dbReference type="InterPro" id="IPR052727">
    <property type="entry name" value="Rab4/Rab5_effector"/>
</dbReference>
<dbReference type="SMART" id="SM00064">
    <property type="entry name" value="FYVE"/>
    <property type="match status" value="1"/>
</dbReference>
<evidence type="ECO:0000313" key="8">
    <source>
        <dbReference type="EMBL" id="VDD89340.1"/>
    </source>
</evidence>
<evidence type="ECO:0000256" key="5">
    <source>
        <dbReference type="SAM" id="Coils"/>
    </source>
</evidence>
<feature type="region of interest" description="Disordered" evidence="6">
    <location>
        <begin position="46"/>
        <end position="80"/>
    </location>
</feature>
<feature type="coiled-coil region" evidence="5">
    <location>
        <begin position="948"/>
        <end position="975"/>
    </location>
</feature>
<dbReference type="AlphaFoldDB" id="A0A158QA84"/>
<dbReference type="PANTHER" id="PTHR13510">
    <property type="entry name" value="FYVE-FINGER-CONTAINING RAB5 EFFECTOR PROTEIN RABENOSYN-5-RELATED"/>
    <property type="match status" value="1"/>
</dbReference>
<accession>A0A158QA84</accession>
<dbReference type="SUPFAM" id="SSF57903">
    <property type="entry name" value="FYVE/PHD zinc finger"/>
    <property type="match status" value="1"/>
</dbReference>